<dbReference type="InterPro" id="IPR003746">
    <property type="entry name" value="DUF167"/>
</dbReference>
<dbReference type="PANTHER" id="PTHR13420:SF7">
    <property type="entry name" value="UPF0235 PROTEIN C15ORF40"/>
    <property type="match status" value="1"/>
</dbReference>
<dbReference type="AlphaFoldDB" id="A0A0G0WPG4"/>
<dbReference type="EMBL" id="LCAH01000014">
    <property type="protein sequence ID" value="KKR86380.1"/>
    <property type="molecule type" value="Genomic_DNA"/>
</dbReference>
<dbReference type="SMART" id="SM01152">
    <property type="entry name" value="DUF167"/>
    <property type="match status" value="1"/>
</dbReference>
<dbReference type="Gene3D" id="3.30.1200.10">
    <property type="entry name" value="YggU-like"/>
    <property type="match status" value="1"/>
</dbReference>
<organism evidence="3 4">
    <name type="scientific">Candidatus Uhrbacteria bacterium GW2011_GWC2_41_11</name>
    <dbReference type="NCBI Taxonomy" id="1618985"/>
    <lineage>
        <taxon>Bacteria</taxon>
        <taxon>Candidatus Uhriibacteriota</taxon>
    </lineage>
</organism>
<proteinExistence type="inferred from homology"/>
<comment type="caution">
    <text evidence="3">The sequence shown here is derived from an EMBL/GenBank/DDBJ whole genome shotgun (WGS) entry which is preliminary data.</text>
</comment>
<evidence type="ECO:0000313" key="3">
    <source>
        <dbReference type="EMBL" id="KKR86380.1"/>
    </source>
</evidence>
<dbReference type="Pfam" id="PF02594">
    <property type="entry name" value="DUF167"/>
    <property type="match status" value="1"/>
</dbReference>
<dbReference type="SUPFAM" id="SSF69786">
    <property type="entry name" value="YggU-like"/>
    <property type="match status" value="1"/>
</dbReference>
<gene>
    <name evidence="3" type="ORF">UU35_C0014G0023</name>
</gene>
<dbReference type="NCBIfam" id="TIGR00251">
    <property type="entry name" value="DUF167 family protein"/>
    <property type="match status" value="1"/>
</dbReference>
<comment type="similarity">
    <text evidence="1 2">Belongs to the UPF0235 family.</text>
</comment>
<dbReference type="HAMAP" id="MF_00634">
    <property type="entry name" value="UPF0235"/>
    <property type="match status" value="1"/>
</dbReference>
<dbReference type="Proteomes" id="UP000034616">
    <property type="component" value="Unassembled WGS sequence"/>
</dbReference>
<reference evidence="3 4" key="1">
    <citation type="journal article" date="2015" name="Nature">
        <title>rRNA introns, odd ribosomes, and small enigmatic genomes across a large radiation of phyla.</title>
        <authorList>
            <person name="Brown C.T."/>
            <person name="Hug L.A."/>
            <person name="Thomas B.C."/>
            <person name="Sharon I."/>
            <person name="Castelle C.J."/>
            <person name="Singh A."/>
            <person name="Wilkins M.J."/>
            <person name="Williams K.H."/>
            <person name="Banfield J.F."/>
        </authorList>
    </citation>
    <scope>NUCLEOTIDE SEQUENCE [LARGE SCALE GENOMIC DNA]</scope>
</reference>
<dbReference type="InterPro" id="IPR036591">
    <property type="entry name" value="YggU-like_sf"/>
</dbReference>
<sequence>MILTVHVQPNARQTEITNWLDDTTVKIRVAAIAEKGKANEALLRFLADYFETNISSINLIRGGMTKMKQIEIPDSLWFVRRT</sequence>
<accession>A0A0G0WPG4</accession>
<dbReference type="GO" id="GO:0005737">
    <property type="term" value="C:cytoplasm"/>
    <property type="evidence" value="ECO:0007669"/>
    <property type="project" value="TreeGrafter"/>
</dbReference>
<protein>
    <recommendedName>
        <fullName evidence="2">UPF0235 protein UU35_C0014G0023</fullName>
    </recommendedName>
</protein>
<evidence type="ECO:0000256" key="2">
    <source>
        <dbReference type="HAMAP-Rule" id="MF_00634"/>
    </source>
</evidence>
<dbReference type="PANTHER" id="PTHR13420">
    <property type="entry name" value="UPF0235 PROTEIN C15ORF40"/>
    <property type="match status" value="1"/>
</dbReference>
<name>A0A0G0WPG4_9BACT</name>
<evidence type="ECO:0000256" key="1">
    <source>
        <dbReference type="ARBA" id="ARBA00010364"/>
    </source>
</evidence>
<evidence type="ECO:0000313" key="4">
    <source>
        <dbReference type="Proteomes" id="UP000034616"/>
    </source>
</evidence>